<keyword evidence="3" id="KW-1185">Reference proteome</keyword>
<protein>
    <submittedName>
        <fullName evidence="2">Putative membrane protein</fullName>
    </submittedName>
</protein>
<dbReference type="Pfam" id="PF06993">
    <property type="entry name" value="DUF1304"/>
    <property type="match status" value="1"/>
</dbReference>
<name>A0A8J7GH13_9ACTN</name>
<sequence>MNAVTQIFALVAALVHLWAGTMESFLFHLPAVRKMFTGTTNNPPELRLWTFCQGFYNYGLGAGPIAGVILYHSGHAAAGHALVIYACVVMAVSGLILFIADRTLWRGALGQGVPPLIALVAAVFTT</sequence>
<evidence type="ECO:0000313" key="2">
    <source>
        <dbReference type="EMBL" id="MBG6137410.1"/>
    </source>
</evidence>
<keyword evidence="1" id="KW-0472">Membrane</keyword>
<comment type="caution">
    <text evidence="2">The sequence shown here is derived from an EMBL/GenBank/DDBJ whole genome shotgun (WGS) entry which is preliminary data.</text>
</comment>
<keyword evidence="1" id="KW-1133">Transmembrane helix</keyword>
<organism evidence="2 3">
    <name type="scientific">Longispora fulva</name>
    <dbReference type="NCBI Taxonomy" id="619741"/>
    <lineage>
        <taxon>Bacteria</taxon>
        <taxon>Bacillati</taxon>
        <taxon>Actinomycetota</taxon>
        <taxon>Actinomycetes</taxon>
        <taxon>Micromonosporales</taxon>
        <taxon>Micromonosporaceae</taxon>
        <taxon>Longispora</taxon>
    </lineage>
</organism>
<accession>A0A8J7GH13</accession>
<dbReference type="EMBL" id="JADOUF010000001">
    <property type="protein sequence ID" value="MBG6137410.1"/>
    <property type="molecule type" value="Genomic_DNA"/>
</dbReference>
<dbReference type="InterPro" id="IPR009732">
    <property type="entry name" value="DUF1304"/>
</dbReference>
<reference evidence="2" key="1">
    <citation type="submission" date="2020-11" db="EMBL/GenBank/DDBJ databases">
        <title>Sequencing the genomes of 1000 actinobacteria strains.</title>
        <authorList>
            <person name="Klenk H.-P."/>
        </authorList>
    </citation>
    <scope>NUCLEOTIDE SEQUENCE</scope>
    <source>
        <strain evidence="2">DSM 45356</strain>
    </source>
</reference>
<evidence type="ECO:0000313" key="3">
    <source>
        <dbReference type="Proteomes" id="UP000622552"/>
    </source>
</evidence>
<dbReference type="Proteomes" id="UP000622552">
    <property type="component" value="Unassembled WGS sequence"/>
</dbReference>
<feature type="transmembrane region" description="Helical" evidence="1">
    <location>
        <begin position="6"/>
        <end position="27"/>
    </location>
</feature>
<dbReference type="RefSeq" id="WP_197004285.1">
    <property type="nucleotide sequence ID" value="NZ_BONS01000020.1"/>
</dbReference>
<evidence type="ECO:0000256" key="1">
    <source>
        <dbReference type="SAM" id="Phobius"/>
    </source>
</evidence>
<keyword evidence="1" id="KW-0812">Transmembrane</keyword>
<dbReference type="AlphaFoldDB" id="A0A8J7GH13"/>
<feature type="transmembrane region" description="Helical" evidence="1">
    <location>
        <begin position="48"/>
        <end position="71"/>
    </location>
</feature>
<gene>
    <name evidence="2" type="ORF">IW245_003604</name>
</gene>
<feature type="transmembrane region" description="Helical" evidence="1">
    <location>
        <begin position="77"/>
        <end position="100"/>
    </location>
</feature>
<proteinExistence type="predicted"/>